<dbReference type="RefSeq" id="WP_342075365.1">
    <property type="nucleotide sequence ID" value="NZ_CP151767.2"/>
</dbReference>
<dbReference type="Proteomes" id="UP001470809">
    <property type="component" value="Chromosome"/>
</dbReference>
<proteinExistence type="predicted"/>
<organism evidence="2 3">
    <name type="scientific">Yoonia rhodophyticola</name>
    <dbReference type="NCBI Taxonomy" id="3137370"/>
    <lineage>
        <taxon>Bacteria</taxon>
        <taxon>Pseudomonadati</taxon>
        <taxon>Pseudomonadota</taxon>
        <taxon>Alphaproteobacteria</taxon>
        <taxon>Rhodobacterales</taxon>
        <taxon>Paracoccaceae</taxon>
        <taxon>Yoonia</taxon>
    </lineage>
</organism>
<dbReference type="KEGG" id="yrh:AABB31_13190"/>
<name>A0AAN0M6N2_9RHOB</name>
<keyword evidence="3" id="KW-1185">Reference proteome</keyword>
<dbReference type="Pfam" id="PF19834">
    <property type="entry name" value="DUF6314"/>
    <property type="match status" value="1"/>
</dbReference>
<dbReference type="InterPro" id="IPR045632">
    <property type="entry name" value="DUF6314"/>
</dbReference>
<gene>
    <name evidence="2" type="ORF">AABB31_13190</name>
</gene>
<feature type="domain" description="DUF6314" evidence="1">
    <location>
        <begin position="7"/>
        <end position="137"/>
    </location>
</feature>
<dbReference type="AlphaFoldDB" id="A0AAN0M6N2"/>
<dbReference type="EMBL" id="CP151767">
    <property type="protein sequence ID" value="WZU66036.1"/>
    <property type="molecule type" value="Genomic_DNA"/>
</dbReference>
<sequence>MLKPTDFIGEWSLDRQITDKQAAQAGQMKGRAVFTELAADRLRYDETGTLQMGQGPQMAATRSYIWVFTETGVDMQFADGGPFHSFVPQGYVSGTDHLCGEDTYTVRYDFVHWPRWRAVWVVNGPRKNYTAITEFLR</sequence>
<evidence type="ECO:0000313" key="2">
    <source>
        <dbReference type="EMBL" id="WZU66036.1"/>
    </source>
</evidence>
<evidence type="ECO:0000313" key="3">
    <source>
        <dbReference type="Proteomes" id="UP001470809"/>
    </source>
</evidence>
<protein>
    <submittedName>
        <fullName evidence="2">DUF6314 family protein</fullName>
    </submittedName>
</protein>
<accession>A0AAN0M6N2</accession>
<reference evidence="2" key="1">
    <citation type="submission" date="2024-08" db="EMBL/GenBank/DDBJ databases">
        <title>Phylogenomic analyses of a clade within the roseobacter group suggest taxonomic reassignments of species of the genera Aestuariivita, Citreicella, Loktanella, Nautella, Pelagibaca, Ruegeria, Thalassobius, Thiobacimonas and Tropicibacter, and the proposal o.</title>
        <authorList>
            <person name="Jeon C.O."/>
        </authorList>
    </citation>
    <scope>NUCLEOTIDE SEQUENCE</scope>
    <source>
        <strain evidence="2">SS1-5</strain>
    </source>
</reference>
<evidence type="ECO:0000259" key="1">
    <source>
        <dbReference type="Pfam" id="PF19834"/>
    </source>
</evidence>